<accession>A0ABS1I8L2</accession>
<dbReference type="NCBIfam" id="NF005458">
    <property type="entry name" value="PRK07053.1"/>
    <property type="match status" value="1"/>
</dbReference>
<gene>
    <name evidence="2" type="ORF">JJL56_31585</name>
</gene>
<evidence type="ECO:0000313" key="3">
    <source>
        <dbReference type="Proteomes" id="UP000654452"/>
    </source>
</evidence>
<keyword evidence="3" id="KW-1185">Reference proteome</keyword>
<dbReference type="PROSITE" id="PS51273">
    <property type="entry name" value="GATASE_TYPE_1"/>
    <property type="match status" value="1"/>
</dbReference>
<sequence length="241" mass="26102">MTKTALVLRHVHFEDLGTFALPIERADYEIRYADVGDASFPPDHLTDQFQDPDLLVVLGGPVGVYEEEIYPFLSRERAFIAARLAARRPLLGVCLGAQLIAAAAGGRVFPSGIKEIGFKPVSLTGAGRESPLRHLAGTPVLHWHGDTYSLPAGAANLASSDAVEQQAFSIGSNVLALQFHPEVDCGHGFERWLVGHAAELAAARIDVAALRRNALTYGPALREAADRMITRWLSDLEGRSR</sequence>
<dbReference type="PANTHER" id="PTHR42695:SF5">
    <property type="entry name" value="GLUTAMINE AMIDOTRANSFERASE YLR126C-RELATED"/>
    <property type="match status" value="1"/>
</dbReference>
<dbReference type="RefSeq" id="WP_200487743.1">
    <property type="nucleotide sequence ID" value="NZ_JAEPIV010000054.1"/>
</dbReference>
<reference evidence="2 3" key="1">
    <citation type="submission" date="2021-01" db="EMBL/GenBank/DDBJ databases">
        <title>Azospirillum sp. YIM DDC1 draft genome.</title>
        <authorList>
            <person name="Wang Y.-X."/>
        </authorList>
    </citation>
    <scope>NUCLEOTIDE SEQUENCE [LARGE SCALE GENOMIC DNA]</scope>
    <source>
        <strain evidence="2 3">YIM DDC1</strain>
    </source>
</reference>
<dbReference type="Proteomes" id="UP000654452">
    <property type="component" value="Unassembled WGS sequence"/>
</dbReference>
<dbReference type="PANTHER" id="PTHR42695">
    <property type="entry name" value="GLUTAMINE AMIDOTRANSFERASE YLR126C-RELATED"/>
    <property type="match status" value="1"/>
</dbReference>
<protein>
    <submittedName>
        <fullName evidence="2">Glutamine amidotransferase</fullName>
    </submittedName>
</protein>
<comment type="caution">
    <text evidence="2">The sequence shown here is derived from an EMBL/GenBank/DDBJ whole genome shotgun (WGS) entry which is preliminary data.</text>
</comment>
<name>A0ABS1I8L2_9PROT</name>
<dbReference type="EMBL" id="JAEPIV010000054">
    <property type="protein sequence ID" value="MBK4723396.1"/>
    <property type="molecule type" value="Genomic_DNA"/>
</dbReference>
<dbReference type="InterPro" id="IPR029062">
    <property type="entry name" value="Class_I_gatase-like"/>
</dbReference>
<evidence type="ECO:0000313" key="2">
    <source>
        <dbReference type="EMBL" id="MBK4723396.1"/>
    </source>
</evidence>
<dbReference type="Pfam" id="PF00117">
    <property type="entry name" value="GATase"/>
    <property type="match status" value="1"/>
</dbReference>
<organism evidence="2 3">
    <name type="scientific">Azospirillum aestuarii</name>
    <dbReference type="NCBI Taxonomy" id="2802052"/>
    <lineage>
        <taxon>Bacteria</taxon>
        <taxon>Pseudomonadati</taxon>
        <taxon>Pseudomonadota</taxon>
        <taxon>Alphaproteobacteria</taxon>
        <taxon>Rhodospirillales</taxon>
        <taxon>Azospirillaceae</taxon>
        <taxon>Azospirillum</taxon>
    </lineage>
</organism>
<evidence type="ECO:0000259" key="1">
    <source>
        <dbReference type="Pfam" id="PF00117"/>
    </source>
</evidence>
<dbReference type="InterPro" id="IPR017926">
    <property type="entry name" value="GATASE"/>
</dbReference>
<dbReference type="Gene3D" id="3.40.50.880">
    <property type="match status" value="1"/>
</dbReference>
<dbReference type="SUPFAM" id="SSF52317">
    <property type="entry name" value="Class I glutamine amidotransferase-like"/>
    <property type="match status" value="1"/>
</dbReference>
<proteinExistence type="predicted"/>
<dbReference type="InterPro" id="IPR044992">
    <property type="entry name" value="ChyE-like"/>
</dbReference>
<dbReference type="CDD" id="cd01741">
    <property type="entry name" value="GATase1_1"/>
    <property type="match status" value="1"/>
</dbReference>
<feature type="domain" description="Glutamine amidotransferase" evidence="1">
    <location>
        <begin position="47"/>
        <end position="187"/>
    </location>
</feature>
<keyword evidence="2" id="KW-0315">Glutamine amidotransferase</keyword>